<dbReference type="InterPro" id="IPR007037">
    <property type="entry name" value="SIP_rossman_dom"/>
</dbReference>
<reference evidence="3" key="1">
    <citation type="journal article" date="2019" name="Int. J. Syst. Evol. Microbiol.">
        <title>The Global Catalogue of Microorganisms (GCM) 10K type strain sequencing project: providing services to taxonomists for standard genome sequencing and annotation.</title>
        <authorList>
            <consortium name="The Broad Institute Genomics Platform"/>
            <consortium name="The Broad Institute Genome Sequencing Center for Infectious Disease"/>
            <person name="Wu L."/>
            <person name="Ma J."/>
        </authorList>
    </citation>
    <scope>NUCLEOTIDE SEQUENCE [LARGE SCALE GENOMIC DNA]</scope>
    <source>
        <strain evidence="3">JCM 3369</strain>
    </source>
</reference>
<keyword evidence="3" id="KW-1185">Reference proteome</keyword>
<name>A0ABW2CZH2_9ACTN</name>
<evidence type="ECO:0000313" key="2">
    <source>
        <dbReference type="EMBL" id="MFC6885984.1"/>
    </source>
</evidence>
<dbReference type="Pfam" id="PF04954">
    <property type="entry name" value="SIP"/>
    <property type="match status" value="1"/>
</dbReference>
<gene>
    <name evidence="2" type="ORF">ACFQKB_39920</name>
</gene>
<dbReference type="EMBL" id="JBHSXS010000045">
    <property type="protein sequence ID" value="MFC6885984.1"/>
    <property type="molecule type" value="Genomic_DNA"/>
</dbReference>
<dbReference type="InterPro" id="IPR017938">
    <property type="entry name" value="Riboflavin_synthase-like_b-brl"/>
</dbReference>
<accession>A0ABW2CZH2</accession>
<dbReference type="Pfam" id="PF08021">
    <property type="entry name" value="FAD_binding_9"/>
    <property type="match status" value="1"/>
</dbReference>
<dbReference type="InterPro" id="IPR039261">
    <property type="entry name" value="FNR_nucleotide-bd"/>
</dbReference>
<dbReference type="PANTHER" id="PTHR30157">
    <property type="entry name" value="FERRIC REDUCTASE, NADPH-DEPENDENT"/>
    <property type="match status" value="1"/>
</dbReference>
<dbReference type="RefSeq" id="WP_241684505.1">
    <property type="nucleotide sequence ID" value="NZ_JBHSXE010000001.1"/>
</dbReference>
<sequence length="295" mass="31956">MSAQNEAPVRLPGLRVLTVLRAERITPLMRRITLGGPELEGFGTGPNIKILVPPPGDPDPQWPVLGPDGRKVWPPAGRRPVMRTYTARRYDPDAGELDVDFVLHGDHGPASRWAAAARPGDVLGVAGPGGREIGRADRYLVAGDHTALPAIAKIVEGLPDDARGHVLVEVPGPDEAQDLKPPPGVELTWLFRRGAEAGTTTLLCDAVLDVPWPDGGESVFAWIAGESSAVRAIRTYVRDDRGLHRRGFLAIGYWKHGMTETAYHDEHDNDRDKDYYAAGKEELAERERASAAGTA</sequence>
<dbReference type="InterPro" id="IPR017927">
    <property type="entry name" value="FAD-bd_FR_type"/>
</dbReference>
<evidence type="ECO:0000313" key="3">
    <source>
        <dbReference type="Proteomes" id="UP001596380"/>
    </source>
</evidence>
<feature type="domain" description="FAD-binding FR-type" evidence="1">
    <location>
        <begin position="12"/>
        <end position="135"/>
    </location>
</feature>
<organism evidence="2 3">
    <name type="scientific">Actinomadura yumaensis</name>
    <dbReference type="NCBI Taxonomy" id="111807"/>
    <lineage>
        <taxon>Bacteria</taxon>
        <taxon>Bacillati</taxon>
        <taxon>Actinomycetota</taxon>
        <taxon>Actinomycetes</taxon>
        <taxon>Streptosporangiales</taxon>
        <taxon>Thermomonosporaceae</taxon>
        <taxon>Actinomadura</taxon>
    </lineage>
</organism>
<proteinExistence type="predicted"/>
<dbReference type="CDD" id="cd06193">
    <property type="entry name" value="siderophore_interacting"/>
    <property type="match status" value="1"/>
</dbReference>
<comment type="caution">
    <text evidence="2">The sequence shown here is derived from an EMBL/GenBank/DDBJ whole genome shotgun (WGS) entry which is preliminary data.</text>
</comment>
<dbReference type="InterPro" id="IPR039374">
    <property type="entry name" value="SIP_fam"/>
</dbReference>
<dbReference type="PANTHER" id="PTHR30157:SF0">
    <property type="entry name" value="NADPH-DEPENDENT FERRIC-CHELATE REDUCTASE"/>
    <property type="match status" value="1"/>
</dbReference>
<dbReference type="Proteomes" id="UP001596380">
    <property type="component" value="Unassembled WGS sequence"/>
</dbReference>
<dbReference type="PROSITE" id="PS51384">
    <property type="entry name" value="FAD_FR"/>
    <property type="match status" value="1"/>
</dbReference>
<dbReference type="Gene3D" id="3.40.50.80">
    <property type="entry name" value="Nucleotide-binding domain of ferredoxin-NADP reductase (FNR) module"/>
    <property type="match status" value="1"/>
</dbReference>
<dbReference type="InterPro" id="IPR013113">
    <property type="entry name" value="SIP_FAD-bd"/>
</dbReference>
<dbReference type="Gene3D" id="2.40.30.10">
    <property type="entry name" value="Translation factors"/>
    <property type="match status" value="1"/>
</dbReference>
<dbReference type="SUPFAM" id="SSF63380">
    <property type="entry name" value="Riboflavin synthase domain-like"/>
    <property type="match status" value="1"/>
</dbReference>
<protein>
    <submittedName>
        <fullName evidence="2">Siderophore-interacting protein</fullName>
    </submittedName>
</protein>
<evidence type="ECO:0000259" key="1">
    <source>
        <dbReference type="PROSITE" id="PS51384"/>
    </source>
</evidence>